<organism evidence="3 4">
    <name type="scientific">Corynebacterium endometrii</name>
    <dbReference type="NCBI Taxonomy" id="2488819"/>
    <lineage>
        <taxon>Bacteria</taxon>
        <taxon>Bacillati</taxon>
        <taxon>Actinomycetota</taxon>
        <taxon>Actinomycetes</taxon>
        <taxon>Mycobacteriales</taxon>
        <taxon>Corynebacteriaceae</taxon>
        <taxon>Corynebacterium</taxon>
    </lineage>
</organism>
<proteinExistence type="predicted"/>
<gene>
    <name evidence="3" type="primary">nlhH</name>
    <name evidence="3" type="ORF">CENDO_02500</name>
</gene>
<evidence type="ECO:0000313" key="4">
    <source>
        <dbReference type="Proteomes" id="UP000296352"/>
    </source>
</evidence>
<dbReference type="InterPro" id="IPR013094">
    <property type="entry name" value="AB_hydrolase_3"/>
</dbReference>
<dbReference type="Pfam" id="PF07859">
    <property type="entry name" value="Abhydrolase_3"/>
    <property type="match status" value="1"/>
</dbReference>
<evidence type="ECO:0000313" key="3">
    <source>
        <dbReference type="EMBL" id="QCB27798.1"/>
    </source>
</evidence>
<evidence type="ECO:0000256" key="1">
    <source>
        <dbReference type="ARBA" id="ARBA00022801"/>
    </source>
</evidence>
<dbReference type="KEGG" id="cee:CENDO_02500"/>
<dbReference type="PANTHER" id="PTHR48081">
    <property type="entry name" value="AB HYDROLASE SUPERFAMILY PROTEIN C4A8.06C"/>
    <property type="match status" value="1"/>
</dbReference>
<dbReference type="Gene3D" id="3.40.50.1820">
    <property type="entry name" value="alpha/beta hydrolase"/>
    <property type="match status" value="1"/>
</dbReference>
<protein>
    <submittedName>
        <fullName evidence="3">Carboxylesterase NlhH</fullName>
        <ecNumber evidence="3">3.1.1.1</ecNumber>
    </submittedName>
</protein>
<evidence type="ECO:0000259" key="2">
    <source>
        <dbReference type="Pfam" id="PF07859"/>
    </source>
</evidence>
<dbReference type="AlphaFoldDB" id="A0A4V1CEE2"/>
<keyword evidence="4" id="KW-1185">Reference proteome</keyword>
<dbReference type="OrthoDB" id="3181909at2"/>
<feature type="domain" description="Alpha/beta hydrolase fold-3" evidence="2">
    <location>
        <begin position="120"/>
        <end position="333"/>
    </location>
</feature>
<dbReference type="InterPro" id="IPR029058">
    <property type="entry name" value="AB_hydrolase_fold"/>
</dbReference>
<dbReference type="EC" id="3.1.1.1" evidence="3"/>
<dbReference type="PANTHER" id="PTHR48081:SF8">
    <property type="entry name" value="ALPHA_BETA HYDROLASE FOLD-3 DOMAIN-CONTAINING PROTEIN-RELATED"/>
    <property type="match status" value="1"/>
</dbReference>
<reference evidence="3 4" key="1">
    <citation type="submission" date="2019-04" db="EMBL/GenBank/DDBJ databases">
        <title>Corynebacterium endometrii sp. nov., isolated from the uterus of a cow with endometritis.</title>
        <authorList>
            <person name="Ballas P."/>
            <person name="Ruckert C."/>
            <person name="Wagener K."/>
            <person name="Drillich M."/>
            <person name="Kaempfer P."/>
            <person name="Busse H.-J."/>
            <person name="Ehling-Schulz M."/>
        </authorList>
    </citation>
    <scope>NUCLEOTIDE SEQUENCE [LARGE SCALE GENOMIC DNA]</scope>
    <source>
        <strain evidence="3 4">LMM-1653</strain>
    </source>
</reference>
<dbReference type="GO" id="GO:0106435">
    <property type="term" value="F:carboxylesterase activity"/>
    <property type="evidence" value="ECO:0007669"/>
    <property type="project" value="UniProtKB-EC"/>
</dbReference>
<accession>A0A4V1CEE2</accession>
<dbReference type="Proteomes" id="UP000296352">
    <property type="component" value="Chromosome"/>
</dbReference>
<dbReference type="RefSeq" id="WP_136140620.1">
    <property type="nucleotide sequence ID" value="NZ_CP039247.1"/>
</dbReference>
<dbReference type="EMBL" id="CP039247">
    <property type="protein sequence ID" value="QCB27798.1"/>
    <property type="molecule type" value="Genomic_DNA"/>
</dbReference>
<dbReference type="InterPro" id="IPR050300">
    <property type="entry name" value="GDXG_lipolytic_enzyme"/>
</dbReference>
<keyword evidence="1 3" id="KW-0378">Hydrolase</keyword>
<dbReference type="SUPFAM" id="SSF53474">
    <property type="entry name" value="alpha/beta-Hydrolases"/>
    <property type="match status" value="1"/>
</dbReference>
<sequence>MHRRVKGGLYAAGGLAAAGALTACAWGAAGYAYARTRRPFLSEVAPELRSPALYWPGHLLPERGFIWLSRLINLVNPDRAYSADYPVDLDIVAGKSPEGHPFRARRLTPHAGRDTLKPAMLWTHGGGHLIGSAGFYDPQNARIAAELGMVVYAAEYRKSTEAPFPADLDDCYAVLRYMQDNARDLGIDPERIAVCGDSAGGGLAAGVVQRAHDAGHPVAFQGLVYPMIDHRTGQVGDVKAGSMGQFIWSPQSNRGAWAQYLGADHIARGKQGRLPQYASPARREDLKGLPTTWIGVGSIDLFHDESVAFARRLAEAGVPVDLEVYEGAYHGFEHIKPKAPQSRKLLTDFIAAVRTGVGA</sequence>
<dbReference type="PROSITE" id="PS51257">
    <property type="entry name" value="PROKAR_LIPOPROTEIN"/>
    <property type="match status" value="1"/>
</dbReference>
<name>A0A4V1CEE2_9CORY</name>